<keyword evidence="1" id="KW-0812">Transmembrane</keyword>
<reference evidence="2 3" key="1">
    <citation type="submission" date="2018-08" db="EMBL/GenBank/DDBJ databases">
        <title>A genome reference for cultivated species of the human gut microbiota.</title>
        <authorList>
            <person name="Zou Y."/>
            <person name="Xue W."/>
            <person name="Luo G."/>
        </authorList>
    </citation>
    <scope>NUCLEOTIDE SEQUENCE [LARGE SCALE GENOMIC DNA]</scope>
    <source>
        <strain evidence="2 3">AM07-24</strain>
    </source>
</reference>
<protein>
    <submittedName>
        <fullName evidence="2">Uncharacterized protein</fullName>
    </submittedName>
</protein>
<keyword evidence="3" id="KW-1185">Reference proteome</keyword>
<name>A0A415E4R4_9FIRM</name>
<accession>A0A415E4R4</accession>
<organism evidence="2 3">
    <name type="scientific">Emergencia timonensis</name>
    <dbReference type="NCBI Taxonomy" id="1776384"/>
    <lineage>
        <taxon>Bacteria</taxon>
        <taxon>Bacillati</taxon>
        <taxon>Bacillota</taxon>
        <taxon>Clostridia</taxon>
        <taxon>Peptostreptococcales</taxon>
        <taxon>Anaerovoracaceae</taxon>
        <taxon>Emergencia</taxon>
    </lineage>
</organism>
<comment type="caution">
    <text evidence="2">The sequence shown here is derived from an EMBL/GenBank/DDBJ whole genome shotgun (WGS) entry which is preliminary data.</text>
</comment>
<evidence type="ECO:0000313" key="3">
    <source>
        <dbReference type="Proteomes" id="UP000284841"/>
    </source>
</evidence>
<dbReference type="Proteomes" id="UP000284841">
    <property type="component" value="Unassembled WGS sequence"/>
</dbReference>
<keyword evidence="1" id="KW-0472">Membrane</keyword>
<dbReference type="OrthoDB" id="9779786at2"/>
<keyword evidence="1" id="KW-1133">Transmembrane helix</keyword>
<evidence type="ECO:0000256" key="1">
    <source>
        <dbReference type="SAM" id="Phobius"/>
    </source>
</evidence>
<feature type="transmembrane region" description="Helical" evidence="1">
    <location>
        <begin position="32"/>
        <end position="53"/>
    </location>
</feature>
<sequence>MRDLLLRLLELWLLLTSGILIGSSTGVGRVVHYLFDIPVSYTVFAFNGILFLTGQMKAE</sequence>
<dbReference type="AlphaFoldDB" id="A0A415E4R4"/>
<proteinExistence type="predicted"/>
<dbReference type="EMBL" id="QRMS01000002">
    <property type="protein sequence ID" value="RHJ88579.1"/>
    <property type="molecule type" value="Genomic_DNA"/>
</dbReference>
<gene>
    <name evidence="2" type="ORF">DW099_09370</name>
</gene>
<evidence type="ECO:0000313" key="2">
    <source>
        <dbReference type="EMBL" id="RHJ88579.1"/>
    </source>
</evidence>